<evidence type="ECO:0000256" key="1">
    <source>
        <dbReference type="ARBA" id="ARBA00004141"/>
    </source>
</evidence>
<dbReference type="OrthoDB" id="2629817at2"/>
<dbReference type="InterPro" id="IPR032808">
    <property type="entry name" value="DoxX"/>
</dbReference>
<keyword evidence="2 5" id="KW-0812">Transmembrane</keyword>
<feature type="transmembrane region" description="Helical" evidence="5">
    <location>
        <begin position="95"/>
        <end position="114"/>
    </location>
</feature>
<evidence type="ECO:0000256" key="4">
    <source>
        <dbReference type="ARBA" id="ARBA00023136"/>
    </source>
</evidence>
<keyword evidence="3 5" id="KW-1133">Transmembrane helix</keyword>
<dbReference type="Proteomes" id="UP000236732">
    <property type="component" value="Unassembled WGS sequence"/>
</dbReference>
<protein>
    <submittedName>
        <fullName evidence="6">DoxX-like family protein</fullName>
    </submittedName>
</protein>
<feature type="transmembrane region" description="Helical" evidence="5">
    <location>
        <begin position="67"/>
        <end position="89"/>
    </location>
</feature>
<dbReference type="RefSeq" id="WP_103957986.1">
    <property type="nucleotide sequence ID" value="NZ_FNVT01000006.1"/>
</dbReference>
<dbReference type="AlphaFoldDB" id="A0A1H6DR26"/>
<feature type="transmembrane region" description="Helical" evidence="5">
    <location>
        <begin position="41"/>
        <end position="60"/>
    </location>
</feature>
<proteinExistence type="predicted"/>
<gene>
    <name evidence="6" type="ORF">SAMN05444920_10623</name>
</gene>
<evidence type="ECO:0000313" key="6">
    <source>
        <dbReference type="EMBL" id="SEG87055.1"/>
    </source>
</evidence>
<accession>A0A1H6DR26</accession>
<dbReference type="Pfam" id="PF13564">
    <property type="entry name" value="DoxX_2"/>
    <property type="match status" value="1"/>
</dbReference>
<organism evidence="6 7">
    <name type="scientific">Nonomuraea solani</name>
    <dbReference type="NCBI Taxonomy" id="1144553"/>
    <lineage>
        <taxon>Bacteria</taxon>
        <taxon>Bacillati</taxon>
        <taxon>Actinomycetota</taxon>
        <taxon>Actinomycetes</taxon>
        <taxon>Streptosporangiales</taxon>
        <taxon>Streptosporangiaceae</taxon>
        <taxon>Nonomuraea</taxon>
    </lineage>
</organism>
<evidence type="ECO:0000256" key="3">
    <source>
        <dbReference type="ARBA" id="ARBA00022989"/>
    </source>
</evidence>
<evidence type="ECO:0000313" key="7">
    <source>
        <dbReference type="Proteomes" id="UP000236732"/>
    </source>
</evidence>
<reference evidence="6 7" key="1">
    <citation type="submission" date="2016-10" db="EMBL/GenBank/DDBJ databases">
        <authorList>
            <person name="de Groot N.N."/>
        </authorList>
    </citation>
    <scope>NUCLEOTIDE SEQUENCE [LARGE SCALE GENOMIC DNA]</scope>
    <source>
        <strain evidence="6 7">CGMCC 4.7037</strain>
    </source>
</reference>
<keyword evidence="4 5" id="KW-0472">Membrane</keyword>
<name>A0A1H6DR26_9ACTN</name>
<comment type="subcellular location">
    <subcellularLocation>
        <location evidence="1">Membrane</location>
        <topology evidence="1">Multi-pass membrane protein</topology>
    </subcellularLocation>
</comment>
<sequence>MNVAYIVVAALSSLLLLASGGLLLAREQGVTKTMTDLGVPPGWFPLLAGLKIAGALGLLAGIFYRPLGIAAAAGVVLYFAGAVVTHLRARDVKGITVPAVLTGVSAAPLLLAIAST</sequence>
<evidence type="ECO:0000256" key="2">
    <source>
        <dbReference type="ARBA" id="ARBA00022692"/>
    </source>
</evidence>
<evidence type="ECO:0000256" key="5">
    <source>
        <dbReference type="SAM" id="Phobius"/>
    </source>
</evidence>
<keyword evidence="7" id="KW-1185">Reference proteome</keyword>
<dbReference type="EMBL" id="FNVT01000006">
    <property type="protein sequence ID" value="SEG87055.1"/>
    <property type="molecule type" value="Genomic_DNA"/>
</dbReference>
<dbReference type="GO" id="GO:0016020">
    <property type="term" value="C:membrane"/>
    <property type="evidence" value="ECO:0007669"/>
    <property type="project" value="UniProtKB-SubCell"/>
</dbReference>